<feature type="domain" description="Major facilitator superfamily (MFS) profile" evidence="7">
    <location>
        <begin position="41"/>
        <end position="456"/>
    </location>
</feature>
<dbReference type="InterPro" id="IPR036259">
    <property type="entry name" value="MFS_trans_sf"/>
</dbReference>
<keyword evidence="2" id="KW-0813">Transport</keyword>
<feature type="transmembrane region" description="Helical" evidence="6">
    <location>
        <begin position="364"/>
        <end position="386"/>
    </location>
</feature>
<dbReference type="RefSeq" id="XP_026599546.1">
    <property type="nucleotide sequence ID" value="XM_026751814.1"/>
</dbReference>
<gene>
    <name evidence="8" type="ORF">DSM5745_09798</name>
</gene>
<evidence type="ECO:0000256" key="1">
    <source>
        <dbReference type="ARBA" id="ARBA00004141"/>
    </source>
</evidence>
<reference evidence="8 9" key="1">
    <citation type="journal article" date="2018" name="IMA Fungus">
        <title>IMA Genome-F 9: Draft genome sequence of Annulohypoxylon stygium, Aspergillus mulundensis, Berkeleyomyces basicola (syn. Thielaviopsis basicola), Ceratocystis smalleyi, two Cercospora beticola strains, Coleophoma cylindrospora, Fusarium fracticaudum, Phialophora cf. hyalina, and Morchella septimelata.</title>
        <authorList>
            <person name="Wingfield B.D."/>
            <person name="Bills G.F."/>
            <person name="Dong Y."/>
            <person name="Huang W."/>
            <person name="Nel W.J."/>
            <person name="Swalarsk-Parry B.S."/>
            <person name="Vaghefi N."/>
            <person name="Wilken P.M."/>
            <person name="An Z."/>
            <person name="de Beer Z.W."/>
            <person name="De Vos L."/>
            <person name="Chen L."/>
            <person name="Duong T.A."/>
            <person name="Gao Y."/>
            <person name="Hammerbacher A."/>
            <person name="Kikkert J.R."/>
            <person name="Li Y."/>
            <person name="Li H."/>
            <person name="Li K."/>
            <person name="Li Q."/>
            <person name="Liu X."/>
            <person name="Ma X."/>
            <person name="Naidoo K."/>
            <person name="Pethybridge S.J."/>
            <person name="Sun J."/>
            <person name="Steenkamp E.T."/>
            <person name="van der Nest M.A."/>
            <person name="van Wyk S."/>
            <person name="Wingfield M.J."/>
            <person name="Xiong C."/>
            <person name="Yue Q."/>
            <person name="Zhang X."/>
        </authorList>
    </citation>
    <scope>NUCLEOTIDE SEQUENCE [LARGE SCALE GENOMIC DNA]</scope>
    <source>
        <strain evidence="8 9">DSM 5745</strain>
    </source>
</reference>
<keyword evidence="9" id="KW-1185">Reference proteome</keyword>
<feature type="transmembrane region" description="Helical" evidence="6">
    <location>
        <begin position="306"/>
        <end position="328"/>
    </location>
</feature>
<dbReference type="PROSITE" id="PS50850">
    <property type="entry name" value="MFS"/>
    <property type="match status" value="1"/>
</dbReference>
<feature type="transmembrane region" description="Helical" evidence="6">
    <location>
        <begin position="133"/>
        <end position="155"/>
    </location>
</feature>
<evidence type="ECO:0000313" key="8">
    <source>
        <dbReference type="EMBL" id="RDW64387.1"/>
    </source>
</evidence>
<dbReference type="Pfam" id="PF07690">
    <property type="entry name" value="MFS_1"/>
    <property type="match status" value="1"/>
</dbReference>
<comment type="caution">
    <text evidence="8">The sequence shown here is derived from an EMBL/GenBank/DDBJ whole genome shotgun (WGS) entry which is preliminary data.</text>
</comment>
<feature type="transmembrane region" description="Helical" evidence="6">
    <location>
        <begin position="274"/>
        <end position="294"/>
    </location>
</feature>
<dbReference type="InterPro" id="IPR011701">
    <property type="entry name" value="MFS"/>
</dbReference>
<feature type="transmembrane region" description="Helical" evidence="6">
    <location>
        <begin position="398"/>
        <end position="419"/>
    </location>
</feature>
<dbReference type="Proteomes" id="UP000256690">
    <property type="component" value="Unassembled WGS sequence"/>
</dbReference>
<dbReference type="FunFam" id="1.20.1250.20:FF:000394">
    <property type="entry name" value="MFS general substrate transporter"/>
    <property type="match status" value="1"/>
</dbReference>
<evidence type="ECO:0000313" key="9">
    <source>
        <dbReference type="Proteomes" id="UP000256690"/>
    </source>
</evidence>
<name>A0A3D8QRI0_9EURO</name>
<dbReference type="GO" id="GO:0016020">
    <property type="term" value="C:membrane"/>
    <property type="evidence" value="ECO:0007669"/>
    <property type="project" value="UniProtKB-SubCell"/>
</dbReference>
<evidence type="ECO:0000256" key="3">
    <source>
        <dbReference type="ARBA" id="ARBA00022692"/>
    </source>
</evidence>
<keyword evidence="4 6" id="KW-1133">Transmembrane helix</keyword>
<dbReference type="SUPFAM" id="SSF103473">
    <property type="entry name" value="MFS general substrate transporter"/>
    <property type="match status" value="1"/>
</dbReference>
<dbReference type="OrthoDB" id="2985014at2759"/>
<dbReference type="FunFam" id="1.20.1250.20:FF:000057">
    <property type="entry name" value="MFS general substrate transporter"/>
    <property type="match status" value="1"/>
</dbReference>
<proteinExistence type="predicted"/>
<evidence type="ECO:0000256" key="2">
    <source>
        <dbReference type="ARBA" id="ARBA00022448"/>
    </source>
</evidence>
<feature type="transmembrane region" description="Helical" evidence="6">
    <location>
        <begin position="335"/>
        <end position="358"/>
    </location>
</feature>
<feature type="transmembrane region" description="Helical" evidence="6">
    <location>
        <begin position="74"/>
        <end position="92"/>
    </location>
</feature>
<accession>A0A3D8QRI0</accession>
<feature type="transmembrane region" description="Helical" evidence="6">
    <location>
        <begin position="200"/>
        <end position="224"/>
    </location>
</feature>
<dbReference type="PANTHER" id="PTHR43791">
    <property type="entry name" value="PERMEASE-RELATED"/>
    <property type="match status" value="1"/>
</dbReference>
<evidence type="ECO:0000256" key="5">
    <source>
        <dbReference type="ARBA" id="ARBA00023136"/>
    </source>
</evidence>
<dbReference type="Gene3D" id="1.20.1250.20">
    <property type="entry name" value="MFS general substrate transporter like domains"/>
    <property type="match status" value="2"/>
</dbReference>
<feature type="transmembrane region" description="Helical" evidence="6">
    <location>
        <begin position="107"/>
        <end position="127"/>
    </location>
</feature>
<dbReference type="PANTHER" id="PTHR43791:SF38">
    <property type="entry name" value="MAJOR FACILITATOR SUPERFAMILY (MFS) PROFILE DOMAIN-CONTAINING PROTEIN"/>
    <property type="match status" value="1"/>
</dbReference>
<evidence type="ECO:0000256" key="4">
    <source>
        <dbReference type="ARBA" id="ARBA00022989"/>
    </source>
</evidence>
<feature type="transmembrane region" description="Helical" evidence="6">
    <location>
        <begin position="37"/>
        <end position="54"/>
    </location>
</feature>
<evidence type="ECO:0000259" key="7">
    <source>
        <dbReference type="PROSITE" id="PS50850"/>
    </source>
</evidence>
<dbReference type="GeneID" id="38120168"/>
<keyword evidence="3 6" id="KW-0812">Transmembrane</keyword>
<dbReference type="EMBL" id="PVWQ01000014">
    <property type="protein sequence ID" value="RDW64387.1"/>
    <property type="molecule type" value="Genomic_DNA"/>
</dbReference>
<comment type="subcellular location">
    <subcellularLocation>
        <location evidence="1">Membrane</location>
        <topology evidence="1">Multi-pass membrane protein</topology>
    </subcellularLocation>
</comment>
<feature type="transmembrane region" description="Helical" evidence="6">
    <location>
        <begin position="431"/>
        <end position="452"/>
    </location>
</feature>
<keyword evidence="5 6" id="KW-0472">Membrane</keyword>
<organism evidence="8 9">
    <name type="scientific">Aspergillus mulundensis</name>
    <dbReference type="NCBI Taxonomy" id="1810919"/>
    <lineage>
        <taxon>Eukaryota</taxon>
        <taxon>Fungi</taxon>
        <taxon>Dikarya</taxon>
        <taxon>Ascomycota</taxon>
        <taxon>Pezizomycotina</taxon>
        <taxon>Eurotiomycetes</taxon>
        <taxon>Eurotiomycetidae</taxon>
        <taxon>Eurotiales</taxon>
        <taxon>Aspergillaceae</taxon>
        <taxon>Aspergillus</taxon>
        <taxon>Aspergillus subgen. Nidulantes</taxon>
    </lineage>
</organism>
<feature type="transmembrane region" description="Helical" evidence="6">
    <location>
        <begin position="167"/>
        <end position="188"/>
    </location>
</feature>
<dbReference type="AlphaFoldDB" id="A0A3D8QRI0"/>
<sequence length="461" mass="51272">MDAKELEKSRDGECNHIEASQEIFWTEEEEKKLVRKIDFFLLPNIWIMYLLSYMDRTNIGNAKVAGMSDDLGLTSSQYSVVLVVFFVGYVVFEPPSNMILVRSRPSIYLPAIMCLWGVLTCIMSVVQHYHHLVVLRVFIGIVEAGFAPGILLIIASWYKRKEQSRRFAVFMSAAILSGAFGGLIAGGITDGLEGAHGIRGWRWLFIVEGAATAGWAIISTFLLLDYPGTSKRLSERERAIAVARLREGAIAISPDERVGKLQSFWMACKDWRTWGFTIGYMVIVGSSTLTYFYPTLVEGLGYAGRMAQYMTVPIYAVAFVCTMITSVFSDKFPTYRGLIIAGWLTISMITSIIVCAVYDFTARYALLVIMAAGLWVSNATSLSFASSSFFSMDPDVRAQALALMNALGNLAQIYGAYLFPSDDEPKYLMGFGVISGMLGVGVITYILMFVFVRRLEARTQT</sequence>
<dbReference type="GO" id="GO:0022857">
    <property type="term" value="F:transmembrane transporter activity"/>
    <property type="evidence" value="ECO:0007669"/>
    <property type="project" value="InterPro"/>
</dbReference>
<dbReference type="InterPro" id="IPR020846">
    <property type="entry name" value="MFS_dom"/>
</dbReference>
<evidence type="ECO:0000256" key="6">
    <source>
        <dbReference type="SAM" id="Phobius"/>
    </source>
</evidence>
<protein>
    <recommendedName>
        <fullName evidence="7">Major facilitator superfamily (MFS) profile domain-containing protein</fullName>
    </recommendedName>
</protein>